<dbReference type="RefSeq" id="YP_009604378.1">
    <property type="nucleotide sequence ID" value="NC_041964.1"/>
</dbReference>
<dbReference type="InterPro" id="IPR023346">
    <property type="entry name" value="Lysozyme-like_dom_sf"/>
</dbReference>
<keyword evidence="3" id="KW-1185">Reference proteome</keyword>
<dbReference type="Gene3D" id="1.10.530.10">
    <property type="match status" value="1"/>
</dbReference>
<dbReference type="KEGG" id="vg:40080272"/>
<evidence type="ECO:0000256" key="1">
    <source>
        <dbReference type="SAM" id="MobiDB-lite"/>
    </source>
</evidence>
<name>A0A0S3UG46_9CAUD</name>
<reference evidence="2" key="1">
    <citation type="journal article" date="2016" name="Genome Announc.">
        <title>Complete Genome Sequences of Broad-Host-Range Pseudomonas aeruginosa Bacteriophages phiR18 and phiS12-1.</title>
        <authorList>
            <person name="Furusawa T."/>
            <person name="Iwano H."/>
            <person name="Higuchi H."/>
            <person name="Usui M."/>
            <person name="Maruyama F."/>
            <person name="Nakagawa I."/>
            <person name="Yokota H."/>
            <person name="Tamura Y."/>
        </authorList>
    </citation>
    <scope>NUCLEOTIDE SEQUENCE [LARGE SCALE GENOMIC DNA]</scope>
</reference>
<protein>
    <submittedName>
        <fullName evidence="2">Lytic enzyme</fullName>
    </submittedName>
</protein>
<evidence type="ECO:0000313" key="2">
    <source>
        <dbReference type="EMBL" id="BAU16406.1"/>
    </source>
</evidence>
<sequence length="207" mass="22836">MVISKQQFEALFPDAPDEVFEPLVRSMVRYDITSTARAAAYLAQIGHESSGLTRFEENLNYSAARLAAVWPSRYKAHSGGPNALATQIARNPQAIANNTYANRMGNGDVLSGDGWRYRGRGPLQVTGKDGYRRAQVMTGRPFVDDPDMMATYDGGLEAAAATWRDKGCNTLADQGRFSEITRRINGGMNGAEDRENRWQKAKKVLAQ</sequence>
<dbReference type="GeneID" id="40080272"/>
<dbReference type="PANTHER" id="PTHR34408:SF1">
    <property type="entry name" value="GLYCOSYL HYDROLASE FAMILY 19 DOMAIN-CONTAINING PROTEIN HI_1415"/>
    <property type="match status" value="1"/>
</dbReference>
<organism evidence="2 3">
    <name type="scientific">Pseudomonas phage phiR18</name>
    <dbReference type="NCBI Taxonomy" id="1752027"/>
    <lineage>
        <taxon>Viruses</taxon>
        <taxon>Duplodnaviria</taxon>
        <taxon>Heunggongvirae</taxon>
        <taxon>Uroviricota</taxon>
        <taxon>Caudoviricetes</taxon>
        <taxon>Kochitakasuvirus</taxon>
        <taxon>Kochitakasuvirus R18</taxon>
    </lineage>
</organism>
<accession>A0A0S3UG46</accession>
<dbReference type="SMR" id="A0A0S3UG46"/>
<feature type="region of interest" description="Disordered" evidence="1">
    <location>
        <begin position="187"/>
        <end position="207"/>
    </location>
</feature>
<proteinExistence type="predicted"/>
<dbReference type="InterPro" id="IPR052354">
    <property type="entry name" value="Cell_Wall_Dynamics_Protein"/>
</dbReference>
<dbReference type="EMBL" id="LC102729">
    <property type="protein sequence ID" value="BAU16406.1"/>
    <property type="molecule type" value="Genomic_DNA"/>
</dbReference>
<dbReference type="SUPFAM" id="SSF53955">
    <property type="entry name" value="Lysozyme-like"/>
    <property type="match status" value="1"/>
</dbReference>
<dbReference type="Proteomes" id="UP000221614">
    <property type="component" value="Segment"/>
</dbReference>
<dbReference type="PANTHER" id="PTHR34408">
    <property type="entry name" value="FAMILY PROTEIN, PUTATIVE-RELATED"/>
    <property type="match status" value="1"/>
</dbReference>
<evidence type="ECO:0000313" key="3">
    <source>
        <dbReference type="Proteomes" id="UP000221614"/>
    </source>
</evidence>